<dbReference type="Proteomes" id="UP000184225">
    <property type="component" value="Unassembled WGS sequence"/>
</dbReference>
<dbReference type="RefSeq" id="WP_073150723.1">
    <property type="nucleotide sequence ID" value="NZ_FQYY01000005.1"/>
</dbReference>
<accession>A0A1M6ETD2</accession>
<dbReference type="OrthoDB" id="1440784at2"/>
<organism evidence="1 2">
    <name type="scientific">Mesonia phycicola</name>
    <dbReference type="NCBI Taxonomy" id="579105"/>
    <lineage>
        <taxon>Bacteria</taxon>
        <taxon>Pseudomonadati</taxon>
        <taxon>Bacteroidota</taxon>
        <taxon>Flavobacteriia</taxon>
        <taxon>Flavobacteriales</taxon>
        <taxon>Flavobacteriaceae</taxon>
        <taxon>Mesonia</taxon>
    </lineage>
</organism>
<proteinExistence type="predicted"/>
<gene>
    <name evidence="1" type="ORF">SAMN04488096_105250</name>
</gene>
<protein>
    <submittedName>
        <fullName evidence="1">Uncharacterized protein</fullName>
    </submittedName>
</protein>
<sequence length="106" mass="12192">MKTYYTNNVILQEMNNLIHSSCTQNSPQLQKFQTALIKKYFGALEVSCSNAKKEIYLKLAVKKGQYTNVTVHYNNLENFLKSCVENDSSNLSFYQNMLIFYNANAA</sequence>
<keyword evidence="2" id="KW-1185">Reference proteome</keyword>
<evidence type="ECO:0000313" key="2">
    <source>
        <dbReference type="Proteomes" id="UP000184225"/>
    </source>
</evidence>
<reference evidence="1 2" key="1">
    <citation type="submission" date="2016-11" db="EMBL/GenBank/DDBJ databases">
        <authorList>
            <person name="Jaros S."/>
            <person name="Januszkiewicz K."/>
            <person name="Wedrychowicz H."/>
        </authorList>
    </citation>
    <scope>NUCLEOTIDE SEQUENCE [LARGE SCALE GENOMIC DNA]</scope>
    <source>
        <strain evidence="1 2">DSM 21425</strain>
    </source>
</reference>
<dbReference type="STRING" id="579105.SAMN04488096_105250"/>
<dbReference type="EMBL" id="FQYY01000005">
    <property type="protein sequence ID" value="SHI88742.1"/>
    <property type="molecule type" value="Genomic_DNA"/>
</dbReference>
<dbReference type="AlphaFoldDB" id="A0A1M6ETD2"/>
<evidence type="ECO:0000313" key="1">
    <source>
        <dbReference type="EMBL" id="SHI88742.1"/>
    </source>
</evidence>
<name>A0A1M6ETD2_9FLAO</name>